<protein>
    <submittedName>
        <fullName evidence="2">Uncharacterized protein</fullName>
    </submittedName>
</protein>
<gene>
    <name evidence="2" type="ORF">NDU88_011886</name>
</gene>
<feature type="compositionally biased region" description="Basic and acidic residues" evidence="1">
    <location>
        <begin position="78"/>
        <end position="98"/>
    </location>
</feature>
<dbReference type="EMBL" id="JANPWB010000009">
    <property type="protein sequence ID" value="KAJ1159218.1"/>
    <property type="molecule type" value="Genomic_DNA"/>
</dbReference>
<name>A0AAV7S508_PLEWA</name>
<accession>A0AAV7S508</accession>
<organism evidence="2 3">
    <name type="scientific">Pleurodeles waltl</name>
    <name type="common">Iberian ribbed newt</name>
    <dbReference type="NCBI Taxonomy" id="8319"/>
    <lineage>
        <taxon>Eukaryota</taxon>
        <taxon>Metazoa</taxon>
        <taxon>Chordata</taxon>
        <taxon>Craniata</taxon>
        <taxon>Vertebrata</taxon>
        <taxon>Euteleostomi</taxon>
        <taxon>Amphibia</taxon>
        <taxon>Batrachia</taxon>
        <taxon>Caudata</taxon>
        <taxon>Salamandroidea</taxon>
        <taxon>Salamandridae</taxon>
        <taxon>Pleurodelinae</taxon>
        <taxon>Pleurodeles</taxon>
    </lineage>
</organism>
<feature type="compositionally biased region" description="Low complexity" evidence="1">
    <location>
        <begin position="46"/>
        <end position="55"/>
    </location>
</feature>
<feature type="region of interest" description="Disordered" evidence="1">
    <location>
        <begin position="70"/>
        <end position="146"/>
    </location>
</feature>
<sequence length="146" mass="15752">MPKRKYNTRRQGMGDYSTPQPNCPGGHAASLAAEREHEEAEPLSEQAAAQVQASQVRLDGRDSIVRFLRRTATGSTERGGEHVRSHAAEEEADSRTSIEDQIPAHGTSSSNIFTDTDSPTEGTGPRRSLSCPALLTTGLHDSSDHN</sequence>
<feature type="region of interest" description="Disordered" evidence="1">
    <location>
        <begin position="1"/>
        <end position="55"/>
    </location>
</feature>
<feature type="compositionally biased region" description="Polar residues" evidence="1">
    <location>
        <begin position="106"/>
        <end position="121"/>
    </location>
</feature>
<proteinExistence type="predicted"/>
<evidence type="ECO:0000313" key="2">
    <source>
        <dbReference type="EMBL" id="KAJ1159218.1"/>
    </source>
</evidence>
<reference evidence="2" key="1">
    <citation type="journal article" date="2022" name="bioRxiv">
        <title>Sequencing and chromosome-scale assembly of the giantPleurodeles waltlgenome.</title>
        <authorList>
            <person name="Brown T."/>
            <person name="Elewa A."/>
            <person name="Iarovenko S."/>
            <person name="Subramanian E."/>
            <person name="Araus A.J."/>
            <person name="Petzold A."/>
            <person name="Susuki M."/>
            <person name="Suzuki K.-i.T."/>
            <person name="Hayashi T."/>
            <person name="Toyoda A."/>
            <person name="Oliveira C."/>
            <person name="Osipova E."/>
            <person name="Leigh N.D."/>
            <person name="Simon A."/>
            <person name="Yun M.H."/>
        </authorList>
    </citation>
    <scope>NUCLEOTIDE SEQUENCE</scope>
    <source>
        <strain evidence="2">20211129_DDA</strain>
        <tissue evidence="2">Liver</tissue>
    </source>
</reference>
<keyword evidence="3" id="KW-1185">Reference proteome</keyword>
<dbReference type="AlphaFoldDB" id="A0AAV7S508"/>
<dbReference type="Proteomes" id="UP001066276">
    <property type="component" value="Chromosome 5"/>
</dbReference>
<evidence type="ECO:0000313" key="3">
    <source>
        <dbReference type="Proteomes" id="UP001066276"/>
    </source>
</evidence>
<comment type="caution">
    <text evidence="2">The sequence shown here is derived from an EMBL/GenBank/DDBJ whole genome shotgun (WGS) entry which is preliminary data.</text>
</comment>
<evidence type="ECO:0000256" key="1">
    <source>
        <dbReference type="SAM" id="MobiDB-lite"/>
    </source>
</evidence>